<dbReference type="GO" id="GO:0008270">
    <property type="term" value="F:zinc ion binding"/>
    <property type="evidence" value="ECO:0007669"/>
    <property type="project" value="InterPro"/>
</dbReference>
<dbReference type="OrthoDB" id="9803995at2"/>
<dbReference type="KEGG" id="pmx:PERMA_0265"/>
<dbReference type="InterPro" id="IPR013785">
    <property type="entry name" value="Aldolase_TIM"/>
</dbReference>
<dbReference type="Proteomes" id="UP000001366">
    <property type="component" value="Chromosome"/>
</dbReference>
<dbReference type="PANTHER" id="PTHR30304">
    <property type="entry name" value="D-TAGATOSE-1,6-BISPHOSPHATE ALDOLASE"/>
    <property type="match status" value="1"/>
</dbReference>
<dbReference type="EMBL" id="CP001230">
    <property type="protein sequence ID" value="ACO04568.1"/>
    <property type="molecule type" value="Genomic_DNA"/>
</dbReference>
<dbReference type="HOGENOM" id="CLU_612405_0_0_0"/>
<keyword evidence="2" id="KW-1185">Reference proteome</keyword>
<reference evidence="1 2" key="1">
    <citation type="journal article" date="2009" name="J. Bacteriol.">
        <title>Complete and draft genome sequences of six members of the Aquificales.</title>
        <authorList>
            <person name="Reysenbach A.L."/>
            <person name="Hamamura N."/>
            <person name="Podar M."/>
            <person name="Griffiths E."/>
            <person name="Ferreira S."/>
            <person name="Hochstein R."/>
            <person name="Heidelberg J."/>
            <person name="Johnson J."/>
            <person name="Mead D."/>
            <person name="Pohorille A."/>
            <person name="Sarmiento M."/>
            <person name="Schweighofer K."/>
            <person name="Seshadri R."/>
            <person name="Voytek M.A."/>
        </authorList>
    </citation>
    <scope>NUCLEOTIDE SEQUENCE [LARGE SCALE GENOMIC DNA]</scope>
    <source>
        <strain evidence="2">DSM 14350 / EX-H1</strain>
    </source>
</reference>
<dbReference type="InterPro" id="IPR050246">
    <property type="entry name" value="Class_II_FBP_aldolase"/>
</dbReference>
<accession>C0QTP5</accession>
<dbReference type="Gene3D" id="3.20.20.70">
    <property type="entry name" value="Aldolase class I"/>
    <property type="match status" value="1"/>
</dbReference>
<dbReference type="GO" id="GO:0005975">
    <property type="term" value="P:carbohydrate metabolic process"/>
    <property type="evidence" value="ECO:0007669"/>
    <property type="project" value="InterPro"/>
</dbReference>
<protein>
    <submittedName>
        <fullName evidence="1">Aldolase</fullName>
    </submittedName>
</protein>
<dbReference type="InterPro" id="IPR000771">
    <property type="entry name" value="FBA_II"/>
</dbReference>
<organism evidence="1 2">
    <name type="scientific">Persephonella marina (strain DSM 14350 / EX-H1)</name>
    <dbReference type="NCBI Taxonomy" id="123214"/>
    <lineage>
        <taxon>Bacteria</taxon>
        <taxon>Pseudomonadati</taxon>
        <taxon>Aquificota</taxon>
        <taxon>Aquificia</taxon>
        <taxon>Aquificales</taxon>
        <taxon>Hydrogenothermaceae</taxon>
        <taxon>Persephonella</taxon>
    </lineage>
</organism>
<proteinExistence type="predicted"/>
<dbReference type="SUPFAM" id="SSF51569">
    <property type="entry name" value="Aldolase"/>
    <property type="match status" value="1"/>
</dbReference>
<dbReference type="STRING" id="123214.PERMA_0265"/>
<dbReference type="AlphaFoldDB" id="C0QTP5"/>
<dbReference type="Pfam" id="PF01116">
    <property type="entry name" value="F_bP_aldolase"/>
    <property type="match status" value="1"/>
</dbReference>
<evidence type="ECO:0000313" key="2">
    <source>
        <dbReference type="Proteomes" id="UP000001366"/>
    </source>
</evidence>
<dbReference type="eggNOG" id="COG0191">
    <property type="taxonomic scope" value="Bacteria"/>
</dbReference>
<gene>
    <name evidence="1" type="ordered locus">PERMA_0265</name>
</gene>
<dbReference type="PaxDb" id="123214-PERMA_0265"/>
<evidence type="ECO:0000313" key="1">
    <source>
        <dbReference type="EMBL" id="ACO04568.1"/>
    </source>
</evidence>
<name>C0QTP5_PERMH</name>
<dbReference type="RefSeq" id="WP_012676805.1">
    <property type="nucleotide sequence ID" value="NC_012440.1"/>
</dbReference>
<sequence>MPVIAKSKEELINIISESVSVEGDLVNIKDEKKLRDKTIDDLIYTAVFSEDEGTKEEAKRIIRETANQFGAVAASIHDFYMAIGRGEVDNLTTPAVNIRGMTYDVARQIFRVANKHNVGAFIFEIAKSEIGYTFQRPSEYASCVLAAAIKEGYKGPVFIQGDHFQFNAKKYAEDPEKELQAIKDLTEEAIKAGFYNIDIDPSTLVDYSKPSLKEQQYHNYINTAKMTQFIRDIEPEGVTVSIGAEIGHIGGKNSTVEEFEAFMEGYLSEIPEGMAGISKMSVQTGTEHGGIPLPDGTVAEVKLDFNVLKDIGKVAREKYGLGGTVQHGASTLPDELFDKFPESNCCEIHLATGFQNIMYDLIPEDFRNEIYEYIKENFKNEWKEGQTEQQFIYKTRKKGFGPFKYQWWTLEDQYKNRILEALYNKFEFLFDKLNVFNTKESVEKYVKPVKISYGSVKG</sequence>
<dbReference type="PANTHER" id="PTHR30304:SF0">
    <property type="entry name" value="D-TAGATOSE-1,6-BISPHOSPHATE ALDOLASE SUBUNIT GATY-RELATED"/>
    <property type="match status" value="1"/>
</dbReference>
<dbReference type="GO" id="GO:0016832">
    <property type="term" value="F:aldehyde-lyase activity"/>
    <property type="evidence" value="ECO:0007669"/>
    <property type="project" value="InterPro"/>
</dbReference>